<dbReference type="AlphaFoldDB" id="A0A8B7VE00"/>
<reference evidence="1" key="1">
    <citation type="submission" date="2025-08" db="UniProtKB">
        <authorList>
            <consortium name="RefSeq"/>
        </authorList>
    </citation>
    <scope>IDENTIFICATION</scope>
    <source>
        <tissue evidence="1">Leukocyte</tissue>
    </source>
</reference>
<dbReference type="OrthoDB" id="9906043at2759"/>
<sequence length="160" mass="18367">MDLQQAMQLYGRMPNYIKFFLGSRHTQTTQNASSSQEHGNILQDEPSLDNKTRFAYVEPTLCPWDEANLVMALLAVNFPVAWPLLCPTDSELTILSIQYHLSIAKIGLALFNTIPCLNFLVDPVVSVRRKTLKDVYSRGFDGNIKARRYFLRWHQEESIC</sequence>
<protein>
    <submittedName>
        <fullName evidence="1">Uncharacterized protein LOC109692632 isoform X3</fullName>
    </submittedName>
</protein>
<dbReference type="RefSeq" id="XP_020028965.1">
    <property type="nucleotide sequence ID" value="XM_020173376.1"/>
</dbReference>
<organism evidence="1">
    <name type="scientific">Castor canadensis</name>
    <name type="common">American beaver</name>
    <dbReference type="NCBI Taxonomy" id="51338"/>
    <lineage>
        <taxon>Eukaryota</taxon>
        <taxon>Metazoa</taxon>
        <taxon>Chordata</taxon>
        <taxon>Craniata</taxon>
        <taxon>Vertebrata</taxon>
        <taxon>Euteleostomi</taxon>
        <taxon>Mammalia</taxon>
        <taxon>Eutheria</taxon>
        <taxon>Euarchontoglires</taxon>
        <taxon>Glires</taxon>
        <taxon>Rodentia</taxon>
        <taxon>Castorimorpha</taxon>
        <taxon>Castoridae</taxon>
        <taxon>Castor</taxon>
    </lineage>
</organism>
<gene>
    <name evidence="1" type="primary">LOC109692632</name>
</gene>
<proteinExistence type="predicted"/>
<evidence type="ECO:0000313" key="1">
    <source>
        <dbReference type="RefSeq" id="XP_020028965.1"/>
    </source>
</evidence>
<accession>A0A8B7VE00</accession>
<name>A0A8B7VE00_CASCN</name>